<feature type="compositionally biased region" description="Pro residues" evidence="1">
    <location>
        <begin position="211"/>
        <end position="223"/>
    </location>
</feature>
<keyword evidence="3" id="KW-0732">Signal</keyword>
<dbReference type="AlphaFoldDB" id="A0A2A6RED7"/>
<dbReference type="GO" id="GO:0030246">
    <property type="term" value="F:carbohydrate binding"/>
    <property type="evidence" value="ECO:0007669"/>
    <property type="project" value="InterPro"/>
</dbReference>
<gene>
    <name evidence="4" type="ORF">CJ255_20220</name>
</gene>
<reference evidence="5" key="1">
    <citation type="submission" date="2017-08" db="EMBL/GenBank/DDBJ databases">
        <authorList>
            <person name="Grouzdev D.S."/>
            <person name="Gaisin V.A."/>
            <person name="Rysina M.S."/>
            <person name="Gorlenko V.M."/>
        </authorList>
    </citation>
    <scope>NUCLEOTIDE SEQUENCE [LARGE SCALE GENOMIC DNA]</scope>
    <source>
        <strain evidence="5">Kir15-3F</strain>
    </source>
</reference>
<evidence type="ECO:0000256" key="3">
    <source>
        <dbReference type="SAM" id="SignalP"/>
    </source>
</evidence>
<feature type="compositionally biased region" description="Low complexity" evidence="1">
    <location>
        <begin position="71"/>
        <end position="80"/>
    </location>
</feature>
<accession>A0A2A6RED7</accession>
<dbReference type="InterPro" id="IPR013784">
    <property type="entry name" value="Carb-bd-like_fold"/>
</dbReference>
<evidence type="ECO:0000313" key="5">
    <source>
        <dbReference type="Proteomes" id="UP000220527"/>
    </source>
</evidence>
<feature type="signal peptide" evidence="3">
    <location>
        <begin position="1"/>
        <end position="25"/>
    </location>
</feature>
<dbReference type="EMBL" id="NQWI01000168">
    <property type="protein sequence ID" value="PDW00807.1"/>
    <property type="molecule type" value="Genomic_DNA"/>
</dbReference>
<dbReference type="Pfam" id="PF13620">
    <property type="entry name" value="CarboxypepD_reg"/>
    <property type="match status" value="1"/>
</dbReference>
<dbReference type="SUPFAM" id="SSF49452">
    <property type="entry name" value="Starch-binding domain-like"/>
    <property type="match status" value="1"/>
</dbReference>
<keyword evidence="2" id="KW-0812">Transmembrane</keyword>
<feature type="transmembrane region" description="Helical" evidence="2">
    <location>
        <begin position="241"/>
        <end position="261"/>
    </location>
</feature>
<evidence type="ECO:0000256" key="1">
    <source>
        <dbReference type="SAM" id="MobiDB-lite"/>
    </source>
</evidence>
<evidence type="ECO:0000256" key="2">
    <source>
        <dbReference type="SAM" id="Phobius"/>
    </source>
</evidence>
<dbReference type="Proteomes" id="UP000220527">
    <property type="component" value="Unassembled WGS sequence"/>
</dbReference>
<feature type="compositionally biased region" description="Pro residues" evidence="1">
    <location>
        <begin position="81"/>
        <end position="100"/>
    </location>
</feature>
<name>A0A2A6RED7_9CHLR</name>
<feature type="region of interest" description="Disordered" evidence="1">
    <location>
        <begin position="182"/>
        <end position="223"/>
    </location>
</feature>
<keyword evidence="5" id="KW-1185">Reference proteome</keyword>
<evidence type="ECO:0000313" key="4">
    <source>
        <dbReference type="EMBL" id="PDW00807.1"/>
    </source>
</evidence>
<dbReference type="PRINTS" id="PR01217">
    <property type="entry name" value="PRICHEXTENSN"/>
</dbReference>
<feature type="compositionally biased region" description="Low complexity" evidence="1">
    <location>
        <begin position="48"/>
        <end position="63"/>
    </location>
</feature>
<evidence type="ECO:0008006" key="6">
    <source>
        <dbReference type="Google" id="ProtNLM"/>
    </source>
</evidence>
<comment type="caution">
    <text evidence="4">The sequence shown here is derived from an EMBL/GenBank/DDBJ whole genome shotgun (WGS) entry which is preliminary data.</text>
</comment>
<feature type="chain" id="PRO_5011998212" description="Carboxypeptidase regulatory-like domain-containing protein" evidence="3">
    <location>
        <begin position="26"/>
        <end position="269"/>
    </location>
</feature>
<dbReference type="RefSeq" id="WP_097645891.1">
    <property type="nucleotide sequence ID" value="NZ_NQWI01000168.1"/>
</dbReference>
<protein>
    <recommendedName>
        <fullName evidence="6">Carboxypeptidase regulatory-like domain-containing protein</fullName>
    </recommendedName>
</protein>
<proteinExistence type="predicted"/>
<organism evidence="4 5">
    <name type="scientific">Candidatus Viridilinea mediisalina</name>
    <dbReference type="NCBI Taxonomy" id="2024553"/>
    <lineage>
        <taxon>Bacteria</taxon>
        <taxon>Bacillati</taxon>
        <taxon>Chloroflexota</taxon>
        <taxon>Chloroflexia</taxon>
        <taxon>Chloroflexales</taxon>
        <taxon>Chloroflexineae</taxon>
        <taxon>Oscillochloridaceae</taxon>
        <taxon>Candidatus Viridilinea</taxon>
    </lineage>
</organism>
<sequence>MQRLLSTIMISSGLMLLLLASLPYAAPLAAQGDDELPPRPTLTPMPELPTSELPATATPLPATATPPPATATPLPATATPVGPPPPAQPDPAPQPSPTPLPAGRITGTVIDLTTGAPVAGVAVQVGTHVTSSNSDGNYNIEGLPTGNYTIELLPTAMQGTAAQGPITVALLPGATVVQHLALRSPPQPSPGDSEQATEPTPPVSPEQTTEPTPPVSPEQPPISPEIPVYLPITAGSHTNQGLMLLSAILLLTLGFGVRWLLAIGRHRPL</sequence>
<keyword evidence="2" id="KW-1133">Transmembrane helix</keyword>
<feature type="compositionally biased region" description="Pro residues" evidence="1">
    <location>
        <begin position="38"/>
        <end position="47"/>
    </location>
</feature>
<dbReference type="Gene3D" id="2.60.40.1120">
    <property type="entry name" value="Carboxypeptidase-like, regulatory domain"/>
    <property type="match status" value="1"/>
</dbReference>
<feature type="region of interest" description="Disordered" evidence="1">
    <location>
        <begin position="33"/>
        <end position="105"/>
    </location>
</feature>
<keyword evidence="2" id="KW-0472">Membrane</keyword>